<dbReference type="RefSeq" id="WP_204817393.1">
    <property type="nucleotide sequence ID" value="NZ_JANHOF010000002.1"/>
</dbReference>
<accession>A0ABV6JJ86</accession>
<dbReference type="Proteomes" id="UP001589818">
    <property type="component" value="Unassembled WGS sequence"/>
</dbReference>
<gene>
    <name evidence="1" type="ORF">ACFFJ8_31965</name>
</gene>
<name>A0ABV6JJ86_9BACL</name>
<comment type="caution">
    <text evidence="1">The sequence shown here is derived from an EMBL/GenBank/DDBJ whole genome shotgun (WGS) entry which is preliminary data.</text>
</comment>
<evidence type="ECO:0000313" key="2">
    <source>
        <dbReference type="Proteomes" id="UP001589818"/>
    </source>
</evidence>
<reference evidence="1 2" key="1">
    <citation type="submission" date="2024-09" db="EMBL/GenBank/DDBJ databases">
        <authorList>
            <person name="Sun Q."/>
            <person name="Mori K."/>
        </authorList>
    </citation>
    <scope>NUCLEOTIDE SEQUENCE [LARGE SCALE GENOMIC DNA]</scope>
    <source>
        <strain evidence="1 2">CCM 4839</strain>
    </source>
</reference>
<keyword evidence="2" id="KW-1185">Reference proteome</keyword>
<sequence length="45" mass="5237">MSRNDQLKEEQTPQAVVELDVLTILEQLGIDRARWPKDLPPLHNE</sequence>
<proteinExistence type="predicted"/>
<organism evidence="1 2">
    <name type="scientific">Paenibacillus mendelii</name>
    <dbReference type="NCBI Taxonomy" id="206163"/>
    <lineage>
        <taxon>Bacteria</taxon>
        <taxon>Bacillati</taxon>
        <taxon>Bacillota</taxon>
        <taxon>Bacilli</taxon>
        <taxon>Bacillales</taxon>
        <taxon>Paenibacillaceae</taxon>
        <taxon>Paenibacillus</taxon>
    </lineage>
</organism>
<dbReference type="EMBL" id="JBHLVF010000047">
    <property type="protein sequence ID" value="MFC0395975.1"/>
    <property type="molecule type" value="Genomic_DNA"/>
</dbReference>
<evidence type="ECO:0000313" key="1">
    <source>
        <dbReference type="EMBL" id="MFC0395975.1"/>
    </source>
</evidence>
<protein>
    <submittedName>
        <fullName evidence="1">Uncharacterized protein</fullName>
    </submittedName>
</protein>